<sequence>MNLPTDRIKALRSSMKAKGIDAWIVHSADPHLSEYLPAYWQQRVWLSGFTGSVGTVLVTDDFAGLWVDSRYWEQASKQLNGSGIELMRAGEAGVPTLTEYLSLSLKPSAVLGFNPDMVSLKTANIYRDELESKGININTEEDLLQPLWTDRSKLPSQKIFKHDKNYYDLDASQKIKLVRDELKLDDGGWHLVSSLDDIAWILNLRGNDVAYNPVFLAHLAIFKDKVVLFIDLEKVDENIATYLEGHGVQTANYDDLKEFISSMDISKLMVDPDRVALGSVSAYKGGIVEIINPSRLLKSRKTDHELSHIRLTMEEDGAALCEFFAWFEAAFSKGEEISELTINEKLLEYRSKRKGYVSPSFATIAGFNANGAMPHYRATEESFSLINGDGFLLIDSGAQYLGGTTDITRVVPVGVVSEEQVKDYTYVLKAHIQLAMAEFPVGYPSPLLDSIARLPLWKAGLEYGHGTGHGVGYFLNVHEGPQVIAYKAYKMNHTEMYGGMITSNEPGVYRPGKWGVRIENLVANIPAQKTEFVETLKFETLTLCPIETSCVDIGLLDCAEREWLNKYHEQVRERLSRHLSGQALDWLNRKTKAI</sequence>
<dbReference type="GO" id="GO:0005737">
    <property type="term" value="C:cytoplasm"/>
    <property type="evidence" value="ECO:0007669"/>
    <property type="project" value="UniProtKB-ARBA"/>
</dbReference>
<feature type="domain" description="Peptidase M24" evidence="4">
    <location>
        <begin position="309"/>
        <end position="522"/>
    </location>
</feature>
<dbReference type="eggNOG" id="COG0006">
    <property type="taxonomic scope" value="Bacteria"/>
</dbReference>
<dbReference type="CDD" id="cd01085">
    <property type="entry name" value="APP"/>
    <property type="match status" value="1"/>
</dbReference>
<reference evidence="7 8" key="2">
    <citation type="journal article" date="2012" name="PLoS ONE">
        <title>Genomic characterization of the taylorella genus.</title>
        <authorList>
            <person name="Hebert L."/>
            <person name="Moumen B."/>
            <person name="Pons N."/>
            <person name="Duquesne F."/>
            <person name="Breuil M.F."/>
            <person name="Goux D."/>
            <person name="Batto J.M."/>
            <person name="Laugier C."/>
            <person name="Renault P."/>
            <person name="Petry S."/>
        </authorList>
    </citation>
    <scope>NUCLEOTIDE SEQUENCE [LARGE SCALE GENOMIC DNA]</scope>
    <source>
        <strain evidence="7 8">MCE3</strain>
    </source>
</reference>
<reference key="1">
    <citation type="submission" date="2011-09" db="EMBL/GenBank/DDBJ databases">
        <title>Genomic characterization of the Taylorella genus.</title>
        <authorList>
            <person name="Hebert L."/>
            <person name="Moumen B."/>
            <person name="Pons N."/>
            <person name="Duquesne F."/>
            <person name="Breuil M.-F."/>
            <person name="Goux D."/>
            <person name="Batto J.-M."/>
            <person name="Renault P."/>
            <person name="Laugier C."/>
            <person name="Petry S."/>
        </authorList>
    </citation>
    <scope>NUCLEOTIDE SEQUENCE</scope>
    <source>
        <strain>MCE3</strain>
    </source>
</reference>
<dbReference type="InterPro" id="IPR029149">
    <property type="entry name" value="Creatin/AminoP/Spt16_N"/>
</dbReference>
<evidence type="ECO:0000259" key="6">
    <source>
        <dbReference type="Pfam" id="PF16188"/>
    </source>
</evidence>
<dbReference type="Pfam" id="PF00557">
    <property type="entry name" value="Peptidase_M24"/>
    <property type="match status" value="1"/>
</dbReference>
<comment type="similarity">
    <text evidence="1">Belongs to the peptidase M24B family.</text>
</comment>
<dbReference type="RefSeq" id="WP_014111230.1">
    <property type="nucleotide sequence ID" value="NC_016043.1"/>
</dbReference>
<keyword evidence="3 7" id="KW-0378">Hydrolase</keyword>
<evidence type="ECO:0000256" key="3">
    <source>
        <dbReference type="ARBA" id="ARBA00022801"/>
    </source>
</evidence>
<evidence type="ECO:0000259" key="5">
    <source>
        <dbReference type="Pfam" id="PF01321"/>
    </source>
</evidence>
<evidence type="ECO:0000256" key="2">
    <source>
        <dbReference type="ARBA" id="ARBA00022723"/>
    </source>
</evidence>
<dbReference type="Gene3D" id="3.90.230.10">
    <property type="entry name" value="Creatinase/methionine aminopeptidase superfamily"/>
    <property type="match status" value="1"/>
</dbReference>
<name>G4QAM3_TAYAM</name>
<evidence type="ECO:0000313" key="7">
    <source>
        <dbReference type="EMBL" id="AEP36333.1"/>
    </source>
</evidence>
<accession>G4QAM3</accession>
<dbReference type="SUPFAM" id="SSF53092">
    <property type="entry name" value="Creatinase/prolidase N-terminal domain"/>
    <property type="match status" value="1"/>
</dbReference>
<organism evidence="7 8">
    <name type="scientific">Taylorella asinigenitalis (strain MCE3)</name>
    <dbReference type="NCBI Taxonomy" id="1008459"/>
    <lineage>
        <taxon>Bacteria</taxon>
        <taxon>Pseudomonadati</taxon>
        <taxon>Pseudomonadota</taxon>
        <taxon>Betaproteobacteria</taxon>
        <taxon>Burkholderiales</taxon>
        <taxon>Alcaligenaceae</taxon>
        <taxon>Taylorella</taxon>
    </lineage>
</organism>
<dbReference type="EC" id="3.4.11.9" evidence="7"/>
<gene>
    <name evidence="7" type="ordered locus">TASI_0558</name>
</gene>
<dbReference type="GO" id="GO:0070006">
    <property type="term" value="F:metalloaminopeptidase activity"/>
    <property type="evidence" value="ECO:0007669"/>
    <property type="project" value="InterPro"/>
</dbReference>
<feature type="domain" description="Peptidase M24 C-terminal" evidence="6">
    <location>
        <begin position="535"/>
        <end position="594"/>
    </location>
</feature>
<dbReference type="Pfam" id="PF16188">
    <property type="entry name" value="Peptidase_M24_C"/>
    <property type="match status" value="1"/>
</dbReference>
<dbReference type="EMBL" id="CP003059">
    <property type="protein sequence ID" value="AEP36333.1"/>
    <property type="molecule type" value="Genomic_DNA"/>
</dbReference>
<dbReference type="Pfam" id="PF16189">
    <property type="entry name" value="Creatinase_N_2"/>
    <property type="match status" value="1"/>
</dbReference>
<dbReference type="AlphaFoldDB" id="G4QAM3"/>
<dbReference type="Pfam" id="PF01321">
    <property type="entry name" value="Creatinase_N"/>
    <property type="match status" value="1"/>
</dbReference>
<dbReference type="InterPro" id="IPR000587">
    <property type="entry name" value="Creatinase_N"/>
</dbReference>
<evidence type="ECO:0000259" key="4">
    <source>
        <dbReference type="Pfam" id="PF00557"/>
    </source>
</evidence>
<keyword evidence="7" id="KW-0031">Aminopeptidase</keyword>
<dbReference type="KEGG" id="tas:TASI_0558"/>
<dbReference type="HOGENOM" id="CLU_011781_2_4_4"/>
<evidence type="ECO:0000256" key="1">
    <source>
        <dbReference type="ARBA" id="ARBA00008766"/>
    </source>
</evidence>
<dbReference type="OrthoDB" id="9806388at2"/>
<dbReference type="FunFam" id="3.90.230.10:FF:000004">
    <property type="entry name" value="xaa-Pro aminopeptidase 1 isoform X1"/>
    <property type="match status" value="1"/>
</dbReference>
<evidence type="ECO:0000313" key="8">
    <source>
        <dbReference type="Proteomes" id="UP000009284"/>
    </source>
</evidence>
<dbReference type="SUPFAM" id="SSF55920">
    <property type="entry name" value="Creatinase/aminopeptidase"/>
    <property type="match status" value="1"/>
</dbReference>
<dbReference type="PANTHER" id="PTHR43763:SF6">
    <property type="entry name" value="XAA-PRO AMINOPEPTIDASE 1"/>
    <property type="match status" value="1"/>
</dbReference>
<dbReference type="Gene3D" id="3.40.350.10">
    <property type="entry name" value="Creatinase/prolidase N-terminal domain"/>
    <property type="match status" value="2"/>
</dbReference>
<dbReference type="InterPro" id="IPR050422">
    <property type="entry name" value="X-Pro_aminopeptidase_P"/>
</dbReference>
<feature type="domain" description="Creatinase N-terminal" evidence="5">
    <location>
        <begin position="7"/>
        <end position="132"/>
    </location>
</feature>
<dbReference type="GO" id="GO:0046872">
    <property type="term" value="F:metal ion binding"/>
    <property type="evidence" value="ECO:0007669"/>
    <property type="project" value="UniProtKB-KW"/>
</dbReference>
<dbReference type="InterPro" id="IPR033740">
    <property type="entry name" value="Pept_M24B"/>
</dbReference>
<keyword evidence="8" id="KW-1185">Reference proteome</keyword>
<keyword evidence="7" id="KW-0645">Protease</keyword>
<dbReference type="InterPro" id="IPR000994">
    <property type="entry name" value="Pept_M24"/>
</dbReference>
<proteinExistence type="inferred from homology"/>
<protein>
    <submittedName>
        <fullName evidence="7">Xaa-Pro aminopeptidase</fullName>
        <ecNumber evidence="7">3.4.11.9</ecNumber>
    </submittedName>
</protein>
<dbReference type="Proteomes" id="UP000009284">
    <property type="component" value="Chromosome"/>
</dbReference>
<dbReference type="InterPro" id="IPR032416">
    <property type="entry name" value="Peptidase_M24_C"/>
</dbReference>
<dbReference type="PANTHER" id="PTHR43763">
    <property type="entry name" value="XAA-PRO AMINOPEPTIDASE 1"/>
    <property type="match status" value="1"/>
</dbReference>
<dbReference type="STRING" id="1008459.TASI_0558"/>
<keyword evidence="2" id="KW-0479">Metal-binding</keyword>
<dbReference type="InterPro" id="IPR036005">
    <property type="entry name" value="Creatinase/aminopeptidase-like"/>
</dbReference>